<comment type="caution">
    <text evidence="3">The sequence shown here is derived from an EMBL/GenBank/DDBJ whole genome shotgun (WGS) entry which is preliminary data.</text>
</comment>
<evidence type="ECO:0000313" key="3">
    <source>
        <dbReference type="EMBL" id="SEG63920.1"/>
    </source>
</evidence>
<dbReference type="InterPro" id="IPR000639">
    <property type="entry name" value="Epox_hydrolase-like"/>
</dbReference>
<dbReference type="InterPro" id="IPR029058">
    <property type="entry name" value="AB_hydrolase_fold"/>
</dbReference>
<feature type="domain" description="AB hydrolase-1" evidence="2">
    <location>
        <begin position="31"/>
        <end position="263"/>
    </location>
</feature>
<gene>
    <name evidence="3" type="ORF">SAMN05216586_112106</name>
</gene>
<dbReference type="AlphaFoldDB" id="A0AAQ1JR85"/>
<dbReference type="PANTHER" id="PTHR43798">
    <property type="entry name" value="MONOACYLGLYCEROL LIPASE"/>
    <property type="match status" value="1"/>
</dbReference>
<keyword evidence="4" id="KW-1185">Reference proteome</keyword>
<dbReference type="Pfam" id="PF00561">
    <property type="entry name" value="Abhydrolase_1"/>
    <property type="match status" value="1"/>
</dbReference>
<dbReference type="InterPro" id="IPR000073">
    <property type="entry name" value="AB_hydrolase_1"/>
</dbReference>
<sequence length="284" mass="31472">MNVAVESPELGRSITAGGYQTNVHEHGEGFPLMLIHGSGPGVTAWANWRLVMPELARQRRVIAPDMLGFGYSERPANPDYQRDVWVEHAIGVLDTLGIEQADLVGNSFGGGIALALAIRYPQRVRRLVLMGSVGVSFPITDGLDRVWGYEPSFQTMRSLMDTFAYDRALVTDELAELRYQASIRPGFQESFAQMFPAPRQRWVDGLASNEADIRAVQHETLVIHGREDQVIPLQASLQLAQLIPNAQLHVYGHCGHWTQIEHAGRFARLVEDFLSEADSASGVL</sequence>
<dbReference type="EMBL" id="FNVE01000012">
    <property type="protein sequence ID" value="SEG63920.1"/>
    <property type="molecule type" value="Genomic_DNA"/>
</dbReference>
<evidence type="ECO:0000313" key="4">
    <source>
        <dbReference type="Proteomes" id="UP000243518"/>
    </source>
</evidence>
<dbReference type="RefSeq" id="WP_088277029.1">
    <property type="nucleotide sequence ID" value="NZ_FNVE01000012.1"/>
</dbReference>
<dbReference type="PANTHER" id="PTHR43798:SF31">
    <property type="entry name" value="AB HYDROLASE SUPERFAMILY PROTEIN YCLE"/>
    <property type="match status" value="1"/>
</dbReference>
<keyword evidence="1 3" id="KW-0378">Hydrolase</keyword>
<evidence type="ECO:0000259" key="2">
    <source>
        <dbReference type="Pfam" id="PF00561"/>
    </source>
</evidence>
<protein>
    <submittedName>
        <fullName evidence="3">2-hydroxymuconate-semialdehyde hydrolase</fullName>
    </submittedName>
</protein>
<dbReference type="PRINTS" id="PR00111">
    <property type="entry name" value="ABHYDROLASE"/>
</dbReference>
<dbReference type="Proteomes" id="UP000243518">
    <property type="component" value="Unassembled WGS sequence"/>
</dbReference>
<organism evidence="3 4">
    <name type="scientific">Halopseudomonas aestusnigri</name>
    <dbReference type="NCBI Taxonomy" id="857252"/>
    <lineage>
        <taxon>Bacteria</taxon>
        <taxon>Pseudomonadati</taxon>
        <taxon>Pseudomonadota</taxon>
        <taxon>Gammaproteobacteria</taxon>
        <taxon>Pseudomonadales</taxon>
        <taxon>Pseudomonadaceae</taxon>
        <taxon>Halopseudomonas</taxon>
    </lineage>
</organism>
<evidence type="ECO:0000256" key="1">
    <source>
        <dbReference type="ARBA" id="ARBA00022801"/>
    </source>
</evidence>
<dbReference type="SUPFAM" id="SSF53474">
    <property type="entry name" value="alpha/beta-Hydrolases"/>
    <property type="match status" value="1"/>
</dbReference>
<dbReference type="PRINTS" id="PR00412">
    <property type="entry name" value="EPOXHYDRLASE"/>
</dbReference>
<dbReference type="InterPro" id="IPR050266">
    <property type="entry name" value="AB_hydrolase_sf"/>
</dbReference>
<accession>A0AAQ1JR85</accession>
<dbReference type="GO" id="GO:0016020">
    <property type="term" value="C:membrane"/>
    <property type="evidence" value="ECO:0007669"/>
    <property type="project" value="TreeGrafter"/>
</dbReference>
<proteinExistence type="predicted"/>
<reference evidence="3 4" key="1">
    <citation type="submission" date="2016-10" db="EMBL/GenBank/DDBJ databases">
        <authorList>
            <person name="Varghese N."/>
            <person name="Submissions S."/>
        </authorList>
    </citation>
    <scope>NUCLEOTIDE SEQUENCE [LARGE SCALE GENOMIC DNA]</scope>
    <source>
        <strain evidence="3 4">CECT 8317</strain>
    </source>
</reference>
<name>A0AAQ1JR85_9GAMM</name>
<dbReference type="GO" id="GO:0016787">
    <property type="term" value="F:hydrolase activity"/>
    <property type="evidence" value="ECO:0007669"/>
    <property type="project" value="UniProtKB-KW"/>
</dbReference>
<dbReference type="Gene3D" id="3.40.50.1820">
    <property type="entry name" value="alpha/beta hydrolase"/>
    <property type="match status" value="1"/>
</dbReference>